<organism evidence="3 4">
    <name type="scientific">Lentinula aciculospora</name>
    <dbReference type="NCBI Taxonomy" id="153920"/>
    <lineage>
        <taxon>Eukaryota</taxon>
        <taxon>Fungi</taxon>
        <taxon>Dikarya</taxon>
        <taxon>Basidiomycota</taxon>
        <taxon>Agaricomycotina</taxon>
        <taxon>Agaricomycetes</taxon>
        <taxon>Agaricomycetidae</taxon>
        <taxon>Agaricales</taxon>
        <taxon>Marasmiineae</taxon>
        <taxon>Omphalotaceae</taxon>
        <taxon>Lentinula</taxon>
    </lineage>
</organism>
<feature type="region of interest" description="Disordered" evidence="1">
    <location>
        <begin position="1"/>
        <end position="50"/>
    </location>
</feature>
<dbReference type="InterPro" id="IPR012965">
    <property type="entry name" value="Msb1/Mug8_dom"/>
</dbReference>
<feature type="compositionally biased region" description="Polar residues" evidence="1">
    <location>
        <begin position="496"/>
        <end position="505"/>
    </location>
</feature>
<feature type="compositionally biased region" description="Polar residues" evidence="1">
    <location>
        <begin position="1280"/>
        <end position="1292"/>
    </location>
</feature>
<feature type="compositionally biased region" description="Low complexity" evidence="1">
    <location>
        <begin position="656"/>
        <end position="680"/>
    </location>
</feature>
<feature type="region of interest" description="Disordered" evidence="1">
    <location>
        <begin position="822"/>
        <end position="844"/>
    </location>
</feature>
<dbReference type="InterPro" id="IPR008936">
    <property type="entry name" value="Rho_GTPase_activation_prot"/>
</dbReference>
<dbReference type="Pfam" id="PF08101">
    <property type="entry name" value="Msb1-Mug8_dom"/>
    <property type="match status" value="1"/>
</dbReference>
<comment type="caution">
    <text evidence="3">The sequence shown here is derived from an EMBL/GenBank/DDBJ whole genome shotgun (WGS) entry which is preliminary data.</text>
</comment>
<feature type="compositionally biased region" description="Polar residues" evidence="1">
    <location>
        <begin position="1350"/>
        <end position="1359"/>
    </location>
</feature>
<feature type="domain" description="Rho-GAP" evidence="2">
    <location>
        <begin position="62"/>
        <end position="273"/>
    </location>
</feature>
<evidence type="ECO:0000313" key="3">
    <source>
        <dbReference type="EMBL" id="KAJ4482350.1"/>
    </source>
</evidence>
<sequence>MALFLSKVFGRKRHEDKASTSSKSSASPLEGKFEYVIPSPSPEKGPDYPHLSLNLPERRENRVLSNVFENADAAARPRLSPEQALVIVRACSQVIIARGLETLGIMHPHWHSASPATQQRLVLHFIQSSPAVFESEVNSTRSAHDVAAVFRWALRHLELPGPSFGNDPAWYHNYFEAEKSASYPPKSFSEILAPQLPNINLELLITTLNLFSSLAAHSEANSISGSKLSKFLGLWLLTVERSTPGDDFLALYNKWDKHGRILEHLFLSHIRNEIANHRMPKRLVELVKRYPYSGNAQSSTEHDLLPRPRFSTRRFDALFVHIDTESPLSALKASKLSLQMIADALNAITPSTDAPPYSIWRRVQQISTAGDEDILYSPSVGKFPGVGRVLSEETLGILSLLAEDEFQRETSINFVSRANASKEDDRSGAGKRSTSTSSHVRQLLISSDTATIQQPSSNSLGLNLDWNSFSSSGFSQSSPLLTPLAETLLESKDSEVTSPSVTPSRKGSKKSAKAPPHQSRRSLDVLPPITIPATFGIGTQLQNDPTTTSGVPANTSSRVIKVELIPLDEAFIDFWNDSLLDPITDIEAWPKFVVCRLKTSVVLDIESRQGKKVEWMVVEQQFVKTTPKLPSAAQSPTSQSADTIGTTEGPATTVESSSSPRSPAKRASSPRPSLSSVNASVKRFSFWGGSKKDKSDKQDSSPTARKKKTKEVRVGEMGEILADEVPKSPKAASPSKKVVEVPAVVQEEQSIQEEKKGVPATQAKEEVNGEHATISDVAVMSAGVVVAGVTAVVAEIAANIQGGDVEESRKNVMPAVTEISDELNEQEEKGGEISAPTPVDPHTAEKYPTVVESSSAIHTDSRIALDKSAPPEQVLAQADAPSVIGTSAIAEMSNLDADIPATEELTFDEAVTQEIMPEEVNENPSHLQEFEFVDNQPVGEEVEDVVLEESVAVENLAEPTAIQELVVDVPAGDEHIPSPEEPAPAPEEPIANSEFAQTEPTAVPEPVVEMFEPTTTDKPVSVLEEPAQSVTEPIVQEPEEEEIAESGMVNEPEALEPVPNSSATQEPEVAPPEDASESVLSDDTVPASHVEPVLIQEHLEDPQVNRRLAAEVVASVVEVSQDVPAPLASEDHQTASSDDVVVEPDHTEVSEVLPVVGKTPVESHRDEHKDSQLPLGAAEPQSESQPTPFSPVQTISVEMAETSTGFAGAPAVPAEAPETVPALEVSAIPPDEVSVQEPEPEVSESTKDVAIKSNDETDNPAEPVADDSGEPEPELAPSSPVESTVNLISNSVEDGEDALEEIIHDTETELTERFVHSELLRESTMGTENDTVSIDAVPVVDAPVIPPATPSSHSATVDTPSEEEENDLEAITNDLADDLPDTQLPPAPETVVVSGETVGPTLALNSSETVTTALADNTHDVEEKGQMVEDSAEVDDADMAVEDVEVDPQLSEPRYAEVENENEAKPATPLEREPEDTTPSI</sequence>
<feature type="region of interest" description="Disordered" evidence="1">
    <location>
        <begin position="1124"/>
        <end position="1293"/>
    </location>
</feature>
<dbReference type="EMBL" id="JAOTPV010000005">
    <property type="protein sequence ID" value="KAJ4482350.1"/>
    <property type="molecule type" value="Genomic_DNA"/>
</dbReference>
<feature type="compositionally biased region" description="Polar residues" evidence="1">
    <location>
        <begin position="642"/>
        <end position="655"/>
    </location>
</feature>
<dbReference type="SUPFAM" id="SSF48350">
    <property type="entry name" value="GTPase activation domain, GAP"/>
    <property type="match status" value="1"/>
</dbReference>
<feature type="compositionally biased region" description="Basic and acidic residues" evidence="1">
    <location>
        <begin position="1244"/>
        <end position="1255"/>
    </location>
</feature>
<feature type="compositionally biased region" description="Basic and acidic residues" evidence="1">
    <location>
        <begin position="690"/>
        <end position="699"/>
    </location>
</feature>
<dbReference type="PANTHER" id="PTHR28093">
    <property type="entry name" value="MORPHOGENESIS-RELATED PROTEIN MSB1"/>
    <property type="match status" value="1"/>
</dbReference>
<feature type="region of interest" description="Disordered" evidence="1">
    <location>
        <begin position="417"/>
        <end position="440"/>
    </location>
</feature>
<gene>
    <name evidence="3" type="ORF">J3R30DRAFT_2160573</name>
</gene>
<dbReference type="PANTHER" id="PTHR28093:SF1">
    <property type="entry name" value="MORPHOGENESIS-RELATED PROTEIN MSB1"/>
    <property type="match status" value="1"/>
</dbReference>
<accession>A0A9W9DSJ8</accession>
<evidence type="ECO:0000256" key="1">
    <source>
        <dbReference type="SAM" id="MobiDB-lite"/>
    </source>
</evidence>
<feature type="compositionally biased region" description="Acidic residues" evidence="1">
    <location>
        <begin position="1256"/>
        <end position="1273"/>
    </location>
</feature>
<feature type="region of interest" description="Disordered" evidence="1">
    <location>
        <begin position="491"/>
        <end position="525"/>
    </location>
</feature>
<evidence type="ECO:0000259" key="2">
    <source>
        <dbReference type="PROSITE" id="PS50238"/>
    </source>
</evidence>
<feature type="compositionally biased region" description="Low complexity" evidence="1">
    <location>
        <begin position="630"/>
        <end position="641"/>
    </location>
</feature>
<protein>
    <recommendedName>
        <fullName evidence="2">Rho-GAP domain-containing protein</fullName>
    </recommendedName>
</protein>
<feature type="compositionally biased region" description="Basic and acidic residues" evidence="1">
    <location>
        <begin position="1417"/>
        <end position="1427"/>
    </location>
</feature>
<dbReference type="PROSITE" id="PS50238">
    <property type="entry name" value="RHOGAP"/>
    <property type="match status" value="1"/>
</dbReference>
<reference evidence="3" key="1">
    <citation type="submission" date="2022-08" db="EMBL/GenBank/DDBJ databases">
        <title>A Global Phylogenomic Analysis of the Shiitake Genus Lentinula.</title>
        <authorList>
            <consortium name="DOE Joint Genome Institute"/>
            <person name="Sierra-Patev S."/>
            <person name="Min B."/>
            <person name="Naranjo-Ortiz M."/>
            <person name="Looney B."/>
            <person name="Konkel Z."/>
            <person name="Slot J.C."/>
            <person name="Sakamoto Y."/>
            <person name="Steenwyk J.L."/>
            <person name="Rokas A."/>
            <person name="Carro J."/>
            <person name="Camarero S."/>
            <person name="Ferreira P."/>
            <person name="Molpeceres G."/>
            <person name="Ruiz-Duenas F.J."/>
            <person name="Serrano A."/>
            <person name="Henrissat B."/>
            <person name="Drula E."/>
            <person name="Hughes K.W."/>
            <person name="Mata J.L."/>
            <person name="Ishikawa N.K."/>
            <person name="Vargas-Isla R."/>
            <person name="Ushijima S."/>
            <person name="Smith C.A."/>
            <person name="Ahrendt S."/>
            <person name="Andreopoulos W."/>
            <person name="He G."/>
            <person name="Labutti K."/>
            <person name="Lipzen A."/>
            <person name="Ng V."/>
            <person name="Riley R."/>
            <person name="Sandor L."/>
            <person name="Barry K."/>
            <person name="Martinez A.T."/>
            <person name="Xiao Y."/>
            <person name="Gibbons J.G."/>
            <person name="Terashima K."/>
            <person name="Grigoriev I.V."/>
            <person name="Hibbett D.S."/>
        </authorList>
    </citation>
    <scope>NUCLEOTIDE SEQUENCE</scope>
    <source>
        <strain evidence="3">JLM2183</strain>
    </source>
</reference>
<feature type="compositionally biased region" description="Acidic residues" evidence="1">
    <location>
        <begin position="1430"/>
        <end position="1446"/>
    </location>
</feature>
<feature type="compositionally biased region" description="Basic and acidic residues" evidence="1">
    <location>
        <begin position="1161"/>
        <end position="1171"/>
    </location>
</feature>
<proteinExistence type="predicted"/>
<dbReference type="Proteomes" id="UP001150266">
    <property type="component" value="Unassembled WGS sequence"/>
</dbReference>
<feature type="compositionally biased region" description="Polar residues" evidence="1">
    <location>
        <begin position="1181"/>
        <end position="1205"/>
    </location>
</feature>
<name>A0A9W9DSJ8_9AGAR</name>
<dbReference type="GO" id="GO:0007165">
    <property type="term" value="P:signal transduction"/>
    <property type="evidence" value="ECO:0007669"/>
    <property type="project" value="InterPro"/>
</dbReference>
<dbReference type="InterPro" id="IPR000198">
    <property type="entry name" value="RhoGAP_dom"/>
</dbReference>
<dbReference type="Gene3D" id="1.10.555.10">
    <property type="entry name" value="Rho GTPase activation protein"/>
    <property type="match status" value="1"/>
</dbReference>
<feature type="region of interest" description="Disordered" evidence="1">
    <location>
        <begin position="1417"/>
        <end position="1481"/>
    </location>
</feature>
<feature type="region of interest" description="Disordered" evidence="1">
    <location>
        <begin position="972"/>
        <end position="1103"/>
    </location>
</feature>
<feature type="region of interest" description="Disordered" evidence="1">
    <location>
        <begin position="1343"/>
        <end position="1367"/>
    </location>
</feature>
<feature type="region of interest" description="Disordered" evidence="1">
    <location>
        <begin position="627"/>
        <end position="713"/>
    </location>
</feature>
<evidence type="ECO:0000313" key="4">
    <source>
        <dbReference type="Proteomes" id="UP001150266"/>
    </source>
</evidence>
<dbReference type="InterPro" id="IPR037508">
    <property type="entry name" value="Msb1/Mug8"/>
</dbReference>
<keyword evidence="4" id="KW-1185">Reference proteome</keyword>
<dbReference type="OrthoDB" id="3362494at2759"/>
<feature type="compositionally biased region" description="Low complexity" evidence="1">
    <location>
        <begin position="1207"/>
        <end position="1237"/>
    </location>
</feature>